<gene>
    <name evidence="2" type="ORF">UV33_C0003G0010</name>
</gene>
<accession>A0A0G1AWM6</accession>
<evidence type="ECO:0000256" key="1">
    <source>
        <dbReference type="SAM" id="MobiDB-lite"/>
    </source>
</evidence>
<evidence type="ECO:0000313" key="3">
    <source>
        <dbReference type="Proteomes" id="UP000034135"/>
    </source>
</evidence>
<sequence length="98" mass="11166">MSERELLTEEQIKEAIKQIEYARRSIRAENMPARHLEEKYINKLHLVEVGLKIALGACSVIELSPNRRIELRLDDSKEMSGGAVAPVRSDHDSAHPNY</sequence>
<evidence type="ECO:0000313" key="2">
    <source>
        <dbReference type="EMBL" id="KKS65442.1"/>
    </source>
</evidence>
<reference evidence="2 3" key="1">
    <citation type="journal article" date="2015" name="Nature">
        <title>rRNA introns, odd ribosomes, and small enigmatic genomes across a large radiation of phyla.</title>
        <authorList>
            <person name="Brown C.T."/>
            <person name="Hug L.A."/>
            <person name="Thomas B.C."/>
            <person name="Sharon I."/>
            <person name="Castelle C.J."/>
            <person name="Singh A."/>
            <person name="Wilkins M.J."/>
            <person name="Williams K.H."/>
            <person name="Banfield J.F."/>
        </authorList>
    </citation>
    <scope>NUCLEOTIDE SEQUENCE [LARGE SCALE GENOMIC DNA]</scope>
</reference>
<feature type="region of interest" description="Disordered" evidence="1">
    <location>
        <begin position="79"/>
        <end position="98"/>
    </location>
</feature>
<proteinExistence type="predicted"/>
<dbReference type="AlphaFoldDB" id="A0A0G1AWM6"/>
<protein>
    <submittedName>
        <fullName evidence="2">Uncharacterized protein</fullName>
    </submittedName>
</protein>
<dbReference type="Proteomes" id="UP000034135">
    <property type="component" value="Unassembled WGS sequence"/>
</dbReference>
<dbReference type="EMBL" id="LCEB01000003">
    <property type="protein sequence ID" value="KKS65442.1"/>
    <property type="molecule type" value="Genomic_DNA"/>
</dbReference>
<organism evidence="2 3">
    <name type="scientific">Candidatus Daviesbacteria bacterium GW2011_GWA1_42_6</name>
    <dbReference type="NCBI Taxonomy" id="1618420"/>
    <lineage>
        <taxon>Bacteria</taxon>
        <taxon>Candidatus Daviesiibacteriota</taxon>
    </lineage>
</organism>
<name>A0A0G1AWM6_9BACT</name>
<feature type="compositionally biased region" description="Basic and acidic residues" evidence="1">
    <location>
        <begin position="88"/>
        <end position="98"/>
    </location>
</feature>
<comment type="caution">
    <text evidence="2">The sequence shown here is derived from an EMBL/GenBank/DDBJ whole genome shotgun (WGS) entry which is preliminary data.</text>
</comment>